<keyword evidence="4" id="KW-0808">Transferase</keyword>
<evidence type="ECO:0000256" key="11">
    <source>
        <dbReference type="SAM" id="Coils"/>
    </source>
</evidence>
<feature type="active site" description="Phosphocysteine intermediate; for EIIB activity" evidence="10">
    <location>
        <position position="198"/>
    </location>
</feature>
<evidence type="ECO:0000259" key="13">
    <source>
        <dbReference type="PROSITE" id="PS51093"/>
    </source>
</evidence>
<dbReference type="EMBL" id="PHNE01000001">
    <property type="protein sequence ID" value="PPE05767.1"/>
    <property type="molecule type" value="Genomic_DNA"/>
</dbReference>
<dbReference type="InterPro" id="IPR011055">
    <property type="entry name" value="Dup_hybrid_motif"/>
</dbReference>
<dbReference type="InterPro" id="IPR036878">
    <property type="entry name" value="Glu_permease_IIB"/>
</dbReference>
<evidence type="ECO:0000256" key="2">
    <source>
        <dbReference type="ARBA" id="ARBA00022475"/>
    </source>
</evidence>
<evidence type="ECO:0000256" key="3">
    <source>
        <dbReference type="ARBA" id="ARBA00022597"/>
    </source>
</evidence>
<dbReference type="AlphaFoldDB" id="A0A2S5REP2"/>
<evidence type="ECO:0000313" key="16">
    <source>
        <dbReference type="EMBL" id="PPE05767.1"/>
    </source>
</evidence>
<dbReference type="PROSITE" id="PS51103">
    <property type="entry name" value="PTS_EIIC_TYPE_1"/>
    <property type="match status" value="1"/>
</dbReference>
<feature type="transmembrane region" description="Helical" evidence="12">
    <location>
        <begin position="460"/>
        <end position="481"/>
    </location>
</feature>
<keyword evidence="1" id="KW-0813">Transport</keyword>
<dbReference type="PROSITE" id="PS51098">
    <property type="entry name" value="PTS_EIIB_TYPE_1"/>
    <property type="match status" value="1"/>
</dbReference>
<dbReference type="PROSITE" id="PS51093">
    <property type="entry name" value="PTS_EIIA_TYPE_1"/>
    <property type="match status" value="1"/>
</dbReference>
<evidence type="ECO:0000256" key="12">
    <source>
        <dbReference type="SAM" id="Phobius"/>
    </source>
</evidence>
<sequence length="900" mass="100850">MENIKIYAPVDADIDFIEKCSDLVFSEKNLGDGFLIIPKKNNFQLPFDFAKIKMIFPTKHAIGFELNNGLNALLHCGLETVHLNGEPFTYFVEEGDEVRRGDKIFDVNLTLLKKLKVSAETPLIFELNQNEQCVIKNFKPGFYKQGELIAELSIQKNEVNPQDEMLQLFESGSQFENLAKNIDNLVGTKTNYNDVYNCMTRLRFDIINPNLVNIDQIKKEKLVKNVRWNGQELQIIIGAEAAKIKDAVIDYNKKLNDFELRGNKNINKDTTLGKKFVATFMGIMVPLIPIFIGTGIIQAIIGILQLTDVMPTFVITSNPETISQIANLKGIDIWWFLLNAVGKSSSLFVGIIVAYSASKYFDFNRMLGVTLGVIICSPLLFVNGGLFTIGGDWTLFRITTINIPDNPKLTYFINNLFNIRITPGNIKIFVIIFAILFGLKLDNWLKKRITSIMELMFKGFVIILLVSMVSLGIMTPIWNFLEALFGLLFYFIGLIPGIGVGFYAGIAQIGVIFAMQAPLGIITSIQTMVDLGLGLGGYSVYSPGASISVWAQVGALIGVIIVTKNANLRRTAIGMIPIGILGVTEPFLYGINLPKKRPFLAAISAAAIAGTFASLIGVTGRVGTGMGIFEAVGFFQWTVADPNGAIGLANGQLTPIANGLWYVVSCLIAIGGAILFTIFSYKEYVNAKNKINMLLKQVFTFISWNSKMNSTPITKEQLRLLKEELNQLKKEITKEELLEIKILEKQIIKQVKFKSKLLSNQEKEAKEKEKIISKGQKDLSRNKVKNAEQLFDKYKKIDYSALNLALEKNIKHSVSQDDIARIETLILEKNQVFSQKIQNILQNYKINNLDLDNNIYNSLNSMLISYDFLQAKEETDINKENKHLKKEVQIKNKAMKLMNT</sequence>
<dbReference type="PROSITE" id="PS01035">
    <property type="entry name" value="PTS_EIIB_TYPE_1_CYS"/>
    <property type="match status" value="1"/>
</dbReference>
<reference evidence="16 17" key="1">
    <citation type="submission" date="2017-11" db="EMBL/GenBank/DDBJ databases">
        <title>Genome sequence of Entomoplasma lucivorax PIPN-2 (ATCC 49196).</title>
        <authorList>
            <person name="Lo W.-S."/>
            <person name="Gasparich G.E."/>
            <person name="Kuo C.-H."/>
        </authorList>
    </citation>
    <scope>NUCLEOTIDE SEQUENCE [LARGE SCALE GENOMIC DNA]</scope>
    <source>
        <strain evidence="16 17">PIPN-2</strain>
    </source>
</reference>
<keyword evidence="6 12" id="KW-0812">Transmembrane</keyword>
<proteinExistence type="predicted"/>
<gene>
    <name evidence="16" type="primary">bglF</name>
    <name evidence="16" type="ORF">ELUCI_v1c00550</name>
</gene>
<dbReference type="GO" id="GO:0090588">
    <property type="term" value="F:protein-phosphocysteine-N-acetylmuramate phosphotransferase system transporter activity"/>
    <property type="evidence" value="ECO:0007669"/>
    <property type="project" value="TreeGrafter"/>
</dbReference>
<feature type="transmembrane region" description="Helical" evidence="12">
    <location>
        <begin position="417"/>
        <end position="439"/>
    </location>
</feature>
<dbReference type="GO" id="GO:0016301">
    <property type="term" value="F:kinase activity"/>
    <property type="evidence" value="ECO:0007669"/>
    <property type="project" value="UniProtKB-KW"/>
</dbReference>
<feature type="transmembrane region" description="Helical" evidence="12">
    <location>
        <begin position="599"/>
        <end position="618"/>
    </location>
</feature>
<dbReference type="SUPFAM" id="SSF55604">
    <property type="entry name" value="Glucose permease domain IIB"/>
    <property type="match status" value="1"/>
</dbReference>
<dbReference type="STRING" id="1399797.GCA_000518285_00586"/>
<evidence type="ECO:0000256" key="4">
    <source>
        <dbReference type="ARBA" id="ARBA00022679"/>
    </source>
</evidence>
<keyword evidence="9 12" id="KW-0472">Membrane</keyword>
<dbReference type="PANTHER" id="PTHR30175">
    <property type="entry name" value="PHOSPHOTRANSFERASE SYSTEM TRANSPORT PROTEIN"/>
    <property type="match status" value="1"/>
</dbReference>
<dbReference type="SUPFAM" id="SSF51261">
    <property type="entry name" value="Duplicated hybrid motif"/>
    <property type="match status" value="1"/>
</dbReference>
<organism evidence="16 17">
    <name type="scientific">Williamsoniiplasma lucivorax</name>
    <dbReference type="NCBI Taxonomy" id="209274"/>
    <lineage>
        <taxon>Bacteria</taxon>
        <taxon>Bacillati</taxon>
        <taxon>Mycoplasmatota</taxon>
        <taxon>Mollicutes</taxon>
        <taxon>Entomoplasmatales</taxon>
        <taxon>Williamsoniiplasma</taxon>
    </lineage>
</organism>
<feature type="transmembrane region" description="Helical" evidence="12">
    <location>
        <begin position="660"/>
        <end position="681"/>
    </location>
</feature>
<feature type="transmembrane region" description="Helical" evidence="12">
    <location>
        <begin position="276"/>
        <end position="304"/>
    </location>
</feature>
<dbReference type="GO" id="GO:0005886">
    <property type="term" value="C:plasma membrane"/>
    <property type="evidence" value="ECO:0007669"/>
    <property type="project" value="TreeGrafter"/>
</dbReference>
<feature type="coiled-coil region" evidence="11">
    <location>
        <begin position="711"/>
        <end position="778"/>
    </location>
</feature>
<evidence type="ECO:0000256" key="10">
    <source>
        <dbReference type="PROSITE-ProRule" id="PRU00421"/>
    </source>
</evidence>
<feature type="transmembrane region" description="Helical" evidence="12">
    <location>
        <begin position="367"/>
        <end position="389"/>
    </location>
</feature>
<evidence type="ECO:0000256" key="6">
    <source>
        <dbReference type="ARBA" id="ARBA00022692"/>
    </source>
</evidence>
<dbReference type="GO" id="GO:0008982">
    <property type="term" value="F:protein-N(PI)-phosphohistidine-sugar phosphotransferase activity"/>
    <property type="evidence" value="ECO:0007669"/>
    <property type="project" value="InterPro"/>
</dbReference>
<evidence type="ECO:0000256" key="1">
    <source>
        <dbReference type="ARBA" id="ARBA00022448"/>
    </source>
</evidence>
<dbReference type="Proteomes" id="UP000237865">
    <property type="component" value="Unassembled WGS sequence"/>
</dbReference>
<name>A0A2S5REP2_9MOLU</name>
<evidence type="ECO:0000256" key="8">
    <source>
        <dbReference type="ARBA" id="ARBA00022989"/>
    </source>
</evidence>
<keyword evidence="2" id="KW-1003">Cell membrane</keyword>
<dbReference type="RefSeq" id="WP_028126528.1">
    <property type="nucleotide sequence ID" value="NZ_PHNE01000001.1"/>
</dbReference>
<keyword evidence="11" id="KW-0175">Coiled coil</keyword>
<dbReference type="Pfam" id="PF00358">
    <property type="entry name" value="PTS_EIIA_1"/>
    <property type="match status" value="1"/>
</dbReference>
<dbReference type="InterPro" id="IPR018113">
    <property type="entry name" value="PTrfase_EIIB_Cys"/>
</dbReference>
<dbReference type="NCBIfam" id="TIGR00830">
    <property type="entry name" value="PTBA"/>
    <property type="match status" value="1"/>
</dbReference>
<keyword evidence="17" id="KW-1185">Reference proteome</keyword>
<protein>
    <submittedName>
        <fullName evidence="16">PTS system, beta-glucoside-specific IIABC component</fullName>
    </submittedName>
</protein>
<dbReference type="InterPro" id="IPR001127">
    <property type="entry name" value="PTS_EIIA_1_perm"/>
</dbReference>
<dbReference type="Pfam" id="PF00367">
    <property type="entry name" value="PTS_EIIB"/>
    <property type="match status" value="1"/>
</dbReference>
<dbReference type="InterPro" id="IPR001996">
    <property type="entry name" value="PTS_IIB_1"/>
</dbReference>
<evidence type="ECO:0000256" key="5">
    <source>
        <dbReference type="ARBA" id="ARBA00022683"/>
    </source>
</evidence>
<comment type="caution">
    <text evidence="16">The sequence shown here is derived from an EMBL/GenBank/DDBJ whole genome shotgun (WGS) entry which is preliminary data.</text>
</comment>
<accession>A0A2S5REP2</accession>
<dbReference type="GO" id="GO:0009401">
    <property type="term" value="P:phosphoenolpyruvate-dependent sugar phosphotransferase system"/>
    <property type="evidence" value="ECO:0007669"/>
    <property type="project" value="UniProtKB-KW"/>
</dbReference>
<keyword evidence="7" id="KW-0418">Kinase</keyword>
<evidence type="ECO:0000259" key="15">
    <source>
        <dbReference type="PROSITE" id="PS51103"/>
    </source>
</evidence>
<keyword evidence="8 12" id="KW-1133">Transmembrane helix</keyword>
<feature type="domain" description="PTS EIIB type-1" evidence="14">
    <location>
        <begin position="176"/>
        <end position="258"/>
    </location>
</feature>
<dbReference type="PANTHER" id="PTHR30175:SF3">
    <property type="entry name" value="PTS SYSTEM N-ACETYLMURAMIC ACID-SPECIFIC EIIBC COMPONENT"/>
    <property type="match status" value="1"/>
</dbReference>
<feature type="domain" description="PTS EIIA type-1" evidence="13">
    <location>
        <begin position="22"/>
        <end position="127"/>
    </location>
</feature>
<feature type="domain" description="PTS EIIC type-1" evidence="15">
    <location>
        <begin position="278"/>
        <end position="692"/>
    </location>
</feature>
<dbReference type="InterPro" id="IPR050558">
    <property type="entry name" value="PTS_Sugar-Specific_Components"/>
</dbReference>
<feature type="transmembrane region" description="Helical" evidence="12">
    <location>
        <begin position="487"/>
        <end position="507"/>
    </location>
</feature>
<keyword evidence="5" id="KW-0598">Phosphotransferase system</keyword>
<evidence type="ECO:0000256" key="9">
    <source>
        <dbReference type="ARBA" id="ARBA00023136"/>
    </source>
</evidence>
<dbReference type="InterPro" id="IPR013013">
    <property type="entry name" value="PTS_EIIC_1"/>
</dbReference>
<evidence type="ECO:0000313" key="17">
    <source>
        <dbReference type="Proteomes" id="UP000237865"/>
    </source>
</evidence>
<keyword evidence="3" id="KW-0762">Sugar transport</keyword>
<evidence type="ECO:0000259" key="14">
    <source>
        <dbReference type="PROSITE" id="PS51098"/>
    </source>
</evidence>
<dbReference type="Gene3D" id="3.30.1360.60">
    <property type="entry name" value="Glucose permease domain IIB"/>
    <property type="match status" value="1"/>
</dbReference>
<feature type="transmembrane region" description="Helical" evidence="12">
    <location>
        <begin position="333"/>
        <end position="355"/>
    </location>
</feature>
<evidence type="ECO:0000256" key="7">
    <source>
        <dbReference type="ARBA" id="ARBA00022777"/>
    </source>
</evidence>
<dbReference type="Gene3D" id="2.70.70.10">
    <property type="entry name" value="Glucose Permease (Domain IIA)"/>
    <property type="match status" value="1"/>
</dbReference>